<keyword evidence="3" id="KW-1185">Reference proteome</keyword>
<evidence type="ECO:0000256" key="1">
    <source>
        <dbReference type="SAM" id="MobiDB-lite"/>
    </source>
</evidence>
<dbReference type="EMBL" id="CABPSN010000011">
    <property type="protein sequence ID" value="VVE54763.1"/>
    <property type="molecule type" value="Genomic_DNA"/>
</dbReference>
<sequence>MILNSMSDWLTSAASAAKALPAMHVQAHTLRVATDLTRATSAPITSTMIAPVLRDWQPARAAASSNWSHPPVTRARVFAQRLADVRPVCVVGAHDDAQNCLLDLPANTQIDVDASRLLLAGCEASLDKEMRRTLSRERRNSATLEREFSKARTAESQGQYSVRSIEHRLTKRLNQLLPGMERLLKNTGAYIEIPQLSVTRLVTSVPEARRHGIDIPFQHADLRLPLGAPEIQRATLGAYIRIPDRDRQLLLFVSLATPDTVEWVDQDVKTHARQHQRELFGDVPENFDATPLPMHAEIRRPNLVRTLAKHLHDGHRRYHDFAYGATRESLAPISHADVRQPLCSPRGSEVPADAAQRDAPQGESPSSAALHLRRPAELAPATSRTPAQAAQATEEAQAIEAPAPSPKRRASRSNSMSLDEMAEAVAMLERLDREYSRLARPRFGK</sequence>
<dbReference type="RefSeq" id="WP_150578288.1">
    <property type="nucleotide sequence ID" value="NZ_CABPSN010000011.1"/>
</dbReference>
<dbReference type="Proteomes" id="UP000366819">
    <property type="component" value="Unassembled WGS sequence"/>
</dbReference>
<proteinExistence type="predicted"/>
<dbReference type="OrthoDB" id="8938615at2"/>
<dbReference type="AlphaFoldDB" id="A0A5E4Z3P0"/>
<evidence type="ECO:0000313" key="2">
    <source>
        <dbReference type="EMBL" id="VVE54763.1"/>
    </source>
</evidence>
<protein>
    <submittedName>
        <fullName evidence="2">Uncharacterized protein</fullName>
    </submittedName>
</protein>
<reference evidence="2 3" key="1">
    <citation type="submission" date="2019-08" db="EMBL/GenBank/DDBJ databases">
        <authorList>
            <person name="Peeters C."/>
        </authorList>
    </citation>
    <scope>NUCLEOTIDE SEQUENCE [LARGE SCALE GENOMIC DNA]</scope>
    <source>
        <strain evidence="2 3">LMG 31011</strain>
    </source>
</reference>
<organism evidence="2 3">
    <name type="scientific">Pandoraea aquatica</name>
    <dbReference type="NCBI Taxonomy" id="2508290"/>
    <lineage>
        <taxon>Bacteria</taxon>
        <taxon>Pseudomonadati</taxon>
        <taxon>Pseudomonadota</taxon>
        <taxon>Betaproteobacteria</taxon>
        <taxon>Burkholderiales</taxon>
        <taxon>Burkholderiaceae</taxon>
        <taxon>Pandoraea</taxon>
    </lineage>
</organism>
<feature type="region of interest" description="Disordered" evidence="1">
    <location>
        <begin position="339"/>
        <end position="418"/>
    </location>
</feature>
<name>A0A5E4Z3P0_9BURK</name>
<evidence type="ECO:0000313" key="3">
    <source>
        <dbReference type="Proteomes" id="UP000366819"/>
    </source>
</evidence>
<accession>A0A5E4Z3P0</accession>
<feature type="compositionally biased region" description="Low complexity" evidence="1">
    <location>
        <begin position="385"/>
        <end position="402"/>
    </location>
</feature>
<gene>
    <name evidence="2" type="ORF">PAQ31011_04968</name>
</gene>